<dbReference type="InterPro" id="IPR001300">
    <property type="entry name" value="Peptidase_C2_calpain_cat"/>
</dbReference>
<protein>
    <recommendedName>
        <fullName evidence="7">Calpain catalytic domain-containing protein</fullName>
    </recommendedName>
</protein>
<sequence length="206" mass="23858">MPPPGVCQSIMNARHKKDGYGTLTNPDRFFQQDYKIMKEYCLIRNLRFVDDMFPPDKKSIGEGILSPTDMAQVQWLRPAEIAPNPSFVLDGISRFDFGQGLVGNCWFLASIGALTFQPNILKQVVPLEQMFDMKYCGLFHFRFWRFGRWVDVIIDDKLPTINGKLIFVRSKDKNEFWPPLLEKAYAKLTTLHPDNIHPAFKSVFFC</sequence>
<keyword evidence="3" id="KW-0378">Hydrolase</keyword>
<reference evidence="8" key="1">
    <citation type="submission" date="2025-08" db="UniProtKB">
        <authorList>
            <consortium name="Ensembl"/>
        </authorList>
    </citation>
    <scope>IDENTIFICATION</scope>
</reference>
<dbReference type="GO" id="GO:0005737">
    <property type="term" value="C:cytoplasm"/>
    <property type="evidence" value="ECO:0007669"/>
    <property type="project" value="TreeGrafter"/>
</dbReference>
<evidence type="ECO:0000256" key="3">
    <source>
        <dbReference type="ARBA" id="ARBA00022801"/>
    </source>
</evidence>
<dbReference type="PANTHER" id="PTHR10183">
    <property type="entry name" value="CALPAIN"/>
    <property type="match status" value="1"/>
</dbReference>
<evidence type="ECO:0000313" key="8">
    <source>
        <dbReference type="Ensembl" id="ENSKMAP00000013818.1"/>
    </source>
</evidence>
<dbReference type="SMART" id="SM00230">
    <property type="entry name" value="CysPc"/>
    <property type="match status" value="1"/>
</dbReference>
<dbReference type="Ensembl" id="ENSKMAT00000014026.1">
    <property type="protein sequence ID" value="ENSKMAP00000013818.1"/>
    <property type="gene ID" value="ENSKMAG00000010360.1"/>
</dbReference>
<dbReference type="GO" id="GO:0006508">
    <property type="term" value="P:proteolysis"/>
    <property type="evidence" value="ECO:0007669"/>
    <property type="project" value="UniProtKB-KW"/>
</dbReference>
<dbReference type="PROSITE" id="PS50203">
    <property type="entry name" value="CALPAIN_CAT"/>
    <property type="match status" value="1"/>
</dbReference>
<name>A0A3Q3ABC7_KRYMA</name>
<dbReference type="AlphaFoldDB" id="A0A3Q3ABC7"/>
<organism evidence="8 9">
    <name type="scientific">Kryptolebias marmoratus</name>
    <name type="common">Mangrove killifish</name>
    <name type="synonym">Rivulus marmoratus</name>
    <dbReference type="NCBI Taxonomy" id="37003"/>
    <lineage>
        <taxon>Eukaryota</taxon>
        <taxon>Metazoa</taxon>
        <taxon>Chordata</taxon>
        <taxon>Craniata</taxon>
        <taxon>Vertebrata</taxon>
        <taxon>Euteleostomi</taxon>
        <taxon>Actinopterygii</taxon>
        <taxon>Neopterygii</taxon>
        <taxon>Teleostei</taxon>
        <taxon>Neoteleostei</taxon>
        <taxon>Acanthomorphata</taxon>
        <taxon>Ovalentaria</taxon>
        <taxon>Atherinomorphae</taxon>
        <taxon>Cyprinodontiformes</taxon>
        <taxon>Rivulidae</taxon>
        <taxon>Kryptolebias</taxon>
    </lineage>
</organism>
<dbReference type="STRING" id="37003.ENSKMAP00000013818"/>
<dbReference type="PRINTS" id="PR00704">
    <property type="entry name" value="CALPAIN"/>
</dbReference>
<accession>A0A3Q3ABC7</accession>
<evidence type="ECO:0000256" key="4">
    <source>
        <dbReference type="ARBA" id="ARBA00022807"/>
    </source>
</evidence>
<evidence type="ECO:0000259" key="7">
    <source>
        <dbReference type="PROSITE" id="PS50203"/>
    </source>
</evidence>
<proteinExistence type="inferred from homology"/>
<dbReference type="GeneTree" id="ENSGT00940000160421"/>
<dbReference type="PANTHER" id="PTHR10183:SF302">
    <property type="entry name" value="CALPAIN-14"/>
    <property type="match status" value="1"/>
</dbReference>
<dbReference type="Pfam" id="PF00648">
    <property type="entry name" value="Peptidase_C2"/>
    <property type="match status" value="1"/>
</dbReference>
<evidence type="ECO:0000256" key="5">
    <source>
        <dbReference type="PIRSR" id="PIRSR622684-1"/>
    </source>
</evidence>
<keyword evidence="9" id="KW-1185">Reference proteome</keyword>
<dbReference type="InterPro" id="IPR022684">
    <property type="entry name" value="Calpain_cysteine_protease"/>
</dbReference>
<dbReference type="Proteomes" id="UP000264800">
    <property type="component" value="Unplaced"/>
</dbReference>
<reference evidence="8" key="2">
    <citation type="submission" date="2025-09" db="UniProtKB">
        <authorList>
            <consortium name="Ensembl"/>
        </authorList>
    </citation>
    <scope>IDENTIFICATION</scope>
</reference>
<dbReference type="OMA" id="SIMNARH"/>
<comment type="caution">
    <text evidence="6">Lacks conserved residue(s) required for the propagation of feature annotation.</text>
</comment>
<evidence type="ECO:0000256" key="1">
    <source>
        <dbReference type="ARBA" id="ARBA00007623"/>
    </source>
</evidence>
<keyword evidence="4" id="KW-0788">Thiol protease</keyword>
<evidence type="ECO:0000256" key="6">
    <source>
        <dbReference type="PROSITE-ProRule" id="PRU00239"/>
    </source>
</evidence>
<evidence type="ECO:0000313" key="9">
    <source>
        <dbReference type="Proteomes" id="UP000264800"/>
    </source>
</evidence>
<dbReference type="PROSITE" id="PS00139">
    <property type="entry name" value="THIOL_PROTEASE_CYS"/>
    <property type="match status" value="1"/>
</dbReference>
<evidence type="ECO:0000256" key="2">
    <source>
        <dbReference type="ARBA" id="ARBA00022670"/>
    </source>
</evidence>
<dbReference type="GO" id="GO:0004198">
    <property type="term" value="F:calcium-dependent cysteine-type endopeptidase activity"/>
    <property type="evidence" value="ECO:0007669"/>
    <property type="project" value="InterPro"/>
</dbReference>
<feature type="domain" description="Calpain catalytic" evidence="7">
    <location>
        <begin position="47"/>
        <end position="188"/>
    </location>
</feature>
<keyword evidence="2" id="KW-0645">Protease</keyword>
<feature type="active site" evidence="5">
    <location>
        <position position="105"/>
    </location>
</feature>
<dbReference type="InterPro" id="IPR000169">
    <property type="entry name" value="Pept_cys_AS"/>
</dbReference>
<dbReference type="InterPro" id="IPR038765">
    <property type="entry name" value="Papain-like_cys_pep_sf"/>
</dbReference>
<comment type="similarity">
    <text evidence="1">Belongs to the peptidase C2 family.</text>
</comment>
<dbReference type="SUPFAM" id="SSF54001">
    <property type="entry name" value="Cysteine proteinases"/>
    <property type="match status" value="1"/>
</dbReference>